<dbReference type="InterPro" id="IPR015912">
    <property type="entry name" value="Phosphofructokinase_CS"/>
</dbReference>
<sequence length="905" mass="99959">MKVTIEEFVISGENITKDHGTIYKQLGLDVVHDSHNMRILSTNKAKIISLSGGIHIHTKVPQSNCPLSTSTGVSSTSTGVRDSTSTEMVDALGNKIIVTFVRGHPHNSIAIITSGGDAPGMNASIKAIVRRSLKAGDTVYGVYRGYEGLVNDYICKLGWDTETHSSAEGGTVLLSFRSKNFLKREFRKQAVLNLVKRGINCLVVLGGDGSLKGALTLQKEFKELFLELIEEGKLSSEDLSNFNDSKETNSKSNFNDSKERNYYEKFYGEPECYKEIPKFDINKVEEPSSVPVSSIYDLKIVGIPASIDNDIWGSDYTLGADTAMNRVMESIDHLSSTMRSHQRIFVIEVMGRTCGWLTMLSGFSCLADYVLIPEDPPGDWRYEVMQRVMFAKKHGKPGIFILVSEGACDREGKEIASGDIVSHIASFDIDVRLLKLGHVQRGGPTSAFDRTLGTLLGIQAFQELSSTRTSRLVCYANGDVKALDLEEVIRKNDQVKDWEKNLEFEKILQARGTFFNTVHKFYREILDNKMKIEAPFMDDINLKVLLADNLKLQEEYKDKNKGRVVGRKKKIGIMQCGSRASGMNTALNAMVQYCFVAGLEPVYILNGFDGLLQCQAISSKLYEFSGDYNNGGASLGLGDLKYVDIQKVKSSLQEQEIENLIIIGDSDCLNIINKLCTTENGTTTPLNIILVPASSSNNLPSTDISLGCDTSLNTIVRVSDCAKLSAFSMKKSVFVLEVAGENCGFLTLIGGIAAGAFDSFIPERKYLISHLSETAHRLRSRFKASKRNGIVIFRNERTFCSISSESFCRVLKTDGKGLFETDYAVMGRLQQGLNPSPIDRVNATLFGIKAVKSCIENLGCGIVGLNGDRLVFTGIEIALNSFDQKTRTVKNPRWIKYSNISKSIE</sequence>
<dbReference type="GO" id="GO:0042802">
    <property type="term" value="F:identical protein binding"/>
    <property type="evidence" value="ECO:0007669"/>
    <property type="project" value="TreeGrafter"/>
</dbReference>
<reference evidence="16 17" key="1">
    <citation type="journal article" date="2020" name="Genome Biol. Evol.">
        <title>Comparative genomics of strictly vertically transmitted, feminizing microsporidia endosymbionts of amphipod crustaceans.</title>
        <authorList>
            <person name="Cormier A."/>
            <person name="Chebbi M.A."/>
            <person name="Giraud I."/>
            <person name="Wattier R."/>
            <person name="Teixeira M."/>
            <person name="Gilbert C."/>
            <person name="Rigaud T."/>
            <person name="Cordaux R."/>
        </authorList>
    </citation>
    <scope>NUCLEOTIDE SEQUENCE [LARGE SCALE GENOMIC DNA]</scope>
    <source>
        <strain evidence="16 17">Ou3-Ou53</strain>
    </source>
</reference>
<dbReference type="GO" id="GO:0061621">
    <property type="term" value="P:canonical glycolysis"/>
    <property type="evidence" value="ECO:0007669"/>
    <property type="project" value="TreeGrafter"/>
</dbReference>
<comment type="pathway">
    <text evidence="3">Carbohydrate degradation; glycolysis; D-glyceraldehyde 3-phosphate and glycerone phosphate from D-glucose: step 3/4.</text>
</comment>
<keyword evidence="7" id="KW-0808">Transferase</keyword>
<evidence type="ECO:0000256" key="12">
    <source>
        <dbReference type="ARBA" id="ARBA00022842"/>
    </source>
</evidence>
<dbReference type="GO" id="GO:0003872">
    <property type="term" value="F:6-phosphofructokinase activity"/>
    <property type="evidence" value="ECO:0007669"/>
    <property type="project" value="UniProtKB-EC"/>
</dbReference>
<evidence type="ECO:0000256" key="2">
    <source>
        <dbReference type="ARBA" id="ARBA00004496"/>
    </source>
</evidence>
<dbReference type="GO" id="GO:0005524">
    <property type="term" value="F:ATP binding"/>
    <property type="evidence" value="ECO:0007669"/>
    <property type="project" value="UniProtKB-KW"/>
</dbReference>
<comment type="subcellular location">
    <subcellularLocation>
        <location evidence="2">Cytoplasm</location>
    </subcellularLocation>
</comment>
<dbReference type="PROSITE" id="PS00433">
    <property type="entry name" value="PHOSPHOFRUCTOKINASE"/>
    <property type="match status" value="1"/>
</dbReference>
<comment type="catalytic activity">
    <reaction evidence="14">
        <text>beta-D-fructose 6-phosphate + ATP = beta-D-fructose 1,6-bisphosphate + ADP + H(+)</text>
        <dbReference type="Rhea" id="RHEA:16109"/>
        <dbReference type="ChEBI" id="CHEBI:15378"/>
        <dbReference type="ChEBI" id="CHEBI:30616"/>
        <dbReference type="ChEBI" id="CHEBI:32966"/>
        <dbReference type="ChEBI" id="CHEBI:57634"/>
        <dbReference type="ChEBI" id="CHEBI:456216"/>
        <dbReference type="EC" id="2.7.1.11"/>
    </reaction>
</comment>
<dbReference type="AlphaFoldDB" id="A0A9P6GWT3"/>
<evidence type="ECO:0000313" key="17">
    <source>
        <dbReference type="Proteomes" id="UP000740883"/>
    </source>
</evidence>
<dbReference type="GO" id="GO:0005945">
    <property type="term" value="C:6-phosphofructokinase complex"/>
    <property type="evidence" value="ECO:0007669"/>
    <property type="project" value="TreeGrafter"/>
</dbReference>
<comment type="caution">
    <text evidence="16">The sequence shown here is derived from an EMBL/GenBank/DDBJ whole genome shotgun (WGS) entry which is preliminary data.</text>
</comment>
<keyword evidence="13" id="KW-0324">Glycolysis</keyword>
<evidence type="ECO:0000256" key="10">
    <source>
        <dbReference type="ARBA" id="ARBA00022777"/>
    </source>
</evidence>
<organism evidence="16 17">
    <name type="scientific">Nosema granulosis</name>
    <dbReference type="NCBI Taxonomy" id="83296"/>
    <lineage>
        <taxon>Eukaryota</taxon>
        <taxon>Fungi</taxon>
        <taxon>Fungi incertae sedis</taxon>
        <taxon>Microsporidia</taxon>
        <taxon>Nosematidae</taxon>
        <taxon>Nosema</taxon>
    </lineage>
</organism>
<protein>
    <recommendedName>
        <fullName evidence="4">6-phosphofructokinase</fullName>
        <ecNumber evidence="4">2.7.1.11</ecNumber>
    </recommendedName>
</protein>
<dbReference type="GO" id="GO:0046872">
    <property type="term" value="F:metal ion binding"/>
    <property type="evidence" value="ECO:0007669"/>
    <property type="project" value="UniProtKB-KW"/>
</dbReference>
<evidence type="ECO:0000256" key="13">
    <source>
        <dbReference type="ARBA" id="ARBA00023152"/>
    </source>
</evidence>
<keyword evidence="6" id="KW-0021">Allosteric enzyme</keyword>
<dbReference type="EC" id="2.7.1.11" evidence="4"/>
<gene>
    <name evidence="16" type="primary">PFK1</name>
    <name evidence="16" type="ORF">NGRA_2763</name>
</gene>
<dbReference type="PANTHER" id="PTHR13697">
    <property type="entry name" value="PHOSPHOFRUCTOKINASE"/>
    <property type="match status" value="1"/>
</dbReference>
<feature type="domain" description="Phosphofructokinase" evidence="15">
    <location>
        <begin position="109"/>
        <end position="462"/>
    </location>
</feature>
<dbReference type="GO" id="GO:0016208">
    <property type="term" value="F:AMP binding"/>
    <property type="evidence" value="ECO:0007669"/>
    <property type="project" value="TreeGrafter"/>
</dbReference>
<dbReference type="InterPro" id="IPR035966">
    <property type="entry name" value="PKF_sf"/>
</dbReference>
<dbReference type="Proteomes" id="UP000740883">
    <property type="component" value="Unassembled WGS sequence"/>
</dbReference>
<keyword evidence="9" id="KW-0547">Nucleotide-binding</keyword>
<evidence type="ECO:0000256" key="3">
    <source>
        <dbReference type="ARBA" id="ARBA00004679"/>
    </source>
</evidence>
<dbReference type="Gene3D" id="3.40.50.450">
    <property type="match status" value="2"/>
</dbReference>
<dbReference type="EMBL" id="SBJO01000377">
    <property type="protein sequence ID" value="KAF9761262.1"/>
    <property type="molecule type" value="Genomic_DNA"/>
</dbReference>
<keyword evidence="5" id="KW-0963">Cytoplasm</keyword>
<dbReference type="OrthoDB" id="537915at2759"/>
<dbReference type="InterPro" id="IPR022953">
    <property type="entry name" value="ATP_PFK"/>
</dbReference>
<evidence type="ECO:0000256" key="8">
    <source>
        <dbReference type="ARBA" id="ARBA00022723"/>
    </source>
</evidence>
<keyword evidence="10" id="KW-0418">Kinase</keyword>
<evidence type="ECO:0000256" key="1">
    <source>
        <dbReference type="ARBA" id="ARBA00001946"/>
    </source>
</evidence>
<keyword evidence="12" id="KW-0460">Magnesium</keyword>
<comment type="cofactor">
    <cofactor evidence="1">
        <name>Mg(2+)</name>
        <dbReference type="ChEBI" id="CHEBI:18420"/>
    </cofactor>
</comment>
<dbReference type="PANTHER" id="PTHR13697:SF4">
    <property type="entry name" value="ATP-DEPENDENT 6-PHOSPHOFRUCTOKINASE"/>
    <property type="match status" value="1"/>
</dbReference>
<dbReference type="Pfam" id="PF00365">
    <property type="entry name" value="PFK"/>
    <property type="match status" value="2"/>
</dbReference>
<dbReference type="PRINTS" id="PR00476">
    <property type="entry name" value="PHFRCTKINASE"/>
</dbReference>
<feature type="domain" description="Phosphofructokinase" evidence="15">
    <location>
        <begin position="570"/>
        <end position="852"/>
    </location>
</feature>
<name>A0A9P6GWT3_9MICR</name>
<keyword evidence="8" id="KW-0479">Metal-binding</keyword>
<evidence type="ECO:0000259" key="15">
    <source>
        <dbReference type="Pfam" id="PF00365"/>
    </source>
</evidence>
<dbReference type="GO" id="GO:0048029">
    <property type="term" value="F:monosaccharide binding"/>
    <property type="evidence" value="ECO:0007669"/>
    <property type="project" value="TreeGrafter"/>
</dbReference>
<dbReference type="InterPro" id="IPR000023">
    <property type="entry name" value="Phosphofructokinase_dom"/>
</dbReference>
<evidence type="ECO:0000256" key="14">
    <source>
        <dbReference type="ARBA" id="ARBA00048070"/>
    </source>
</evidence>
<proteinExistence type="predicted"/>
<dbReference type="GO" id="GO:0070095">
    <property type="term" value="F:fructose-6-phosphate binding"/>
    <property type="evidence" value="ECO:0007669"/>
    <property type="project" value="TreeGrafter"/>
</dbReference>
<evidence type="ECO:0000256" key="7">
    <source>
        <dbReference type="ARBA" id="ARBA00022679"/>
    </source>
</evidence>
<evidence type="ECO:0000256" key="4">
    <source>
        <dbReference type="ARBA" id="ARBA00012055"/>
    </source>
</evidence>
<dbReference type="GO" id="GO:0030388">
    <property type="term" value="P:fructose 1,6-bisphosphate metabolic process"/>
    <property type="evidence" value="ECO:0007669"/>
    <property type="project" value="TreeGrafter"/>
</dbReference>
<dbReference type="Gene3D" id="3.40.50.460">
    <property type="entry name" value="Phosphofructokinase domain"/>
    <property type="match status" value="2"/>
</dbReference>
<evidence type="ECO:0000313" key="16">
    <source>
        <dbReference type="EMBL" id="KAF9761262.1"/>
    </source>
</evidence>
<evidence type="ECO:0000256" key="6">
    <source>
        <dbReference type="ARBA" id="ARBA00022533"/>
    </source>
</evidence>
<evidence type="ECO:0000256" key="5">
    <source>
        <dbReference type="ARBA" id="ARBA00022490"/>
    </source>
</evidence>
<keyword evidence="11" id="KW-0067">ATP-binding</keyword>
<evidence type="ECO:0000256" key="9">
    <source>
        <dbReference type="ARBA" id="ARBA00022741"/>
    </source>
</evidence>
<dbReference type="GO" id="GO:0006002">
    <property type="term" value="P:fructose 6-phosphate metabolic process"/>
    <property type="evidence" value="ECO:0007669"/>
    <property type="project" value="InterPro"/>
</dbReference>
<keyword evidence="17" id="KW-1185">Reference proteome</keyword>
<accession>A0A9P6GWT3</accession>
<evidence type="ECO:0000256" key="11">
    <source>
        <dbReference type="ARBA" id="ARBA00022840"/>
    </source>
</evidence>
<dbReference type="SUPFAM" id="SSF53784">
    <property type="entry name" value="Phosphofructokinase"/>
    <property type="match status" value="2"/>
</dbReference>